<keyword evidence="2" id="KW-1185">Reference proteome</keyword>
<dbReference type="Proteomes" id="UP000824120">
    <property type="component" value="Unassembled WGS sequence"/>
</dbReference>
<dbReference type="OrthoDB" id="1291298at2759"/>
<dbReference type="AlphaFoldDB" id="A0A9J5VYS3"/>
<proteinExistence type="predicted"/>
<evidence type="ECO:0000313" key="2">
    <source>
        <dbReference type="Proteomes" id="UP000824120"/>
    </source>
</evidence>
<sequence length="101" mass="11987">MRSMTCDKRPRDEAVEMVNDPLKFDRGFDPFWDSTSNVFLFSDFELAYIGGVGWFPQRRGREQILEQMHIIHPRKECFDNGLVSLEFTYSRYGKKEGFSDY</sequence>
<gene>
    <name evidence="1" type="ORF">H5410_064874</name>
</gene>
<comment type="caution">
    <text evidence="1">The sequence shown here is derived from an EMBL/GenBank/DDBJ whole genome shotgun (WGS) entry which is preliminary data.</text>
</comment>
<organism evidence="1 2">
    <name type="scientific">Solanum commersonii</name>
    <name type="common">Commerson's wild potato</name>
    <name type="synonym">Commerson's nightshade</name>
    <dbReference type="NCBI Taxonomy" id="4109"/>
    <lineage>
        <taxon>Eukaryota</taxon>
        <taxon>Viridiplantae</taxon>
        <taxon>Streptophyta</taxon>
        <taxon>Embryophyta</taxon>
        <taxon>Tracheophyta</taxon>
        <taxon>Spermatophyta</taxon>
        <taxon>Magnoliopsida</taxon>
        <taxon>eudicotyledons</taxon>
        <taxon>Gunneridae</taxon>
        <taxon>Pentapetalae</taxon>
        <taxon>asterids</taxon>
        <taxon>lamiids</taxon>
        <taxon>Solanales</taxon>
        <taxon>Solanaceae</taxon>
        <taxon>Solanoideae</taxon>
        <taxon>Solaneae</taxon>
        <taxon>Solanum</taxon>
    </lineage>
</organism>
<evidence type="ECO:0000313" key="1">
    <source>
        <dbReference type="EMBL" id="KAG5568110.1"/>
    </source>
</evidence>
<dbReference type="EMBL" id="JACXVP010000242">
    <property type="protein sequence ID" value="KAG5568110.1"/>
    <property type="molecule type" value="Genomic_DNA"/>
</dbReference>
<accession>A0A9J5VYS3</accession>
<reference evidence="1" key="1">
    <citation type="submission" date="2020-09" db="EMBL/GenBank/DDBJ databases">
        <title>De no assembly of potato wild relative species, Solanum commersonii.</title>
        <authorList>
            <person name="Cho K."/>
        </authorList>
    </citation>
    <scope>NUCLEOTIDE SEQUENCE</scope>
    <source>
        <strain evidence="1">LZ3.2</strain>
        <tissue evidence="1">Leaf</tissue>
    </source>
</reference>
<name>A0A9J5VYS3_SOLCO</name>
<protein>
    <submittedName>
        <fullName evidence="1">Uncharacterized protein</fullName>
    </submittedName>
</protein>